<evidence type="ECO:0000256" key="1">
    <source>
        <dbReference type="ARBA" id="ARBA00010617"/>
    </source>
</evidence>
<evidence type="ECO:0000256" key="4">
    <source>
        <dbReference type="SAM" id="Phobius"/>
    </source>
</evidence>
<evidence type="ECO:0008006" key="7">
    <source>
        <dbReference type="Google" id="ProtNLM"/>
    </source>
</evidence>
<dbReference type="InterPro" id="IPR002401">
    <property type="entry name" value="Cyt_P450_E_grp-I"/>
</dbReference>
<organism evidence="5 6">
    <name type="scientific">Turnera subulata</name>
    <dbReference type="NCBI Taxonomy" id="218843"/>
    <lineage>
        <taxon>Eukaryota</taxon>
        <taxon>Viridiplantae</taxon>
        <taxon>Streptophyta</taxon>
        <taxon>Embryophyta</taxon>
        <taxon>Tracheophyta</taxon>
        <taxon>Spermatophyta</taxon>
        <taxon>Magnoliopsida</taxon>
        <taxon>eudicotyledons</taxon>
        <taxon>Gunneridae</taxon>
        <taxon>Pentapetalae</taxon>
        <taxon>rosids</taxon>
        <taxon>fabids</taxon>
        <taxon>Malpighiales</taxon>
        <taxon>Passifloraceae</taxon>
        <taxon>Turnera</taxon>
    </lineage>
</organism>
<sequence>MTLVHQWLQEVHATIAFHPVFLSVFLLLSLLYLLKRLNKDKLNLPPSPPRLPIIGNLHQLSKLLNRCLLTLSEKYGPLRLLHLGQVPTLIVSSAEVAEKITKTHDVAFSGRPQTRATSVFSFGCIKLRLSIW</sequence>
<evidence type="ECO:0000256" key="2">
    <source>
        <dbReference type="ARBA" id="ARBA00022723"/>
    </source>
</evidence>
<dbReference type="PANTHER" id="PTHR47955">
    <property type="entry name" value="CYTOCHROME P450 FAMILY 71 PROTEIN"/>
    <property type="match status" value="1"/>
</dbReference>
<dbReference type="PRINTS" id="PR00463">
    <property type="entry name" value="EP450I"/>
</dbReference>
<dbReference type="GO" id="GO:0020037">
    <property type="term" value="F:heme binding"/>
    <property type="evidence" value="ECO:0007669"/>
    <property type="project" value="InterPro"/>
</dbReference>
<accession>A0A9Q0F350</accession>
<reference evidence="5" key="1">
    <citation type="submission" date="2022-02" db="EMBL/GenBank/DDBJ databases">
        <authorList>
            <person name="Henning P.M."/>
            <person name="McCubbin A.G."/>
            <person name="Shore J.S."/>
        </authorList>
    </citation>
    <scope>NUCLEOTIDE SEQUENCE</scope>
    <source>
        <strain evidence="5">F60SS</strain>
        <tissue evidence="5">Leaves</tissue>
    </source>
</reference>
<dbReference type="Gene3D" id="1.10.630.10">
    <property type="entry name" value="Cytochrome P450"/>
    <property type="match status" value="1"/>
</dbReference>
<dbReference type="EMBL" id="JAKUCV010007582">
    <property type="protein sequence ID" value="KAJ4822756.1"/>
    <property type="molecule type" value="Genomic_DNA"/>
</dbReference>
<dbReference type="GO" id="GO:0005506">
    <property type="term" value="F:iron ion binding"/>
    <property type="evidence" value="ECO:0007669"/>
    <property type="project" value="InterPro"/>
</dbReference>
<keyword evidence="2" id="KW-0479">Metal-binding</keyword>
<dbReference type="InterPro" id="IPR001128">
    <property type="entry name" value="Cyt_P450"/>
</dbReference>
<evidence type="ECO:0000313" key="6">
    <source>
        <dbReference type="Proteomes" id="UP001141552"/>
    </source>
</evidence>
<keyword evidence="3" id="KW-0408">Iron</keyword>
<reference evidence="5" key="2">
    <citation type="journal article" date="2023" name="Plants (Basel)">
        <title>Annotation of the Turnera subulata (Passifloraceae) Draft Genome Reveals the S-Locus Evolved after the Divergence of Turneroideae from Passifloroideae in a Stepwise Manner.</title>
        <authorList>
            <person name="Henning P.M."/>
            <person name="Roalson E.H."/>
            <person name="Mir W."/>
            <person name="McCubbin A.G."/>
            <person name="Shore J.S."/>
        </authorList>
    </citation>
    <scope>NUCLEOTIDE SEQUENCE</scope>
    <source>
        <strain evidence="5">F60SS</strain>
    </source>
</reference>
<protein>
    <recommendedName>
        <fullName evidence="7">Cytochrome P450</fullName>
    </recommendedName>
</protein>
<comment type="caution">
    <text evidence="5">The sequence shown here is derived from an EMBL/GenBank/DDBJ whole genome shotgun (WGS) entry which is preliminary data.</text>
</comment>
<keyword evidence="4" id="KW-0472">Membrane</keyword>
<dbReference type="OrthoDB" id="1194386at2759"/>
<dbReference type="InterPro" id="IPR036396">
    <property type="entry name" value="Cyt_P450_sf"/>
</dbReference>
<proteinExistence type="inferred from homology"/>
<comment type="similarity">
    <text evidence="1">Belongs to the cytochrome P450 family.</text>
</comment>
<dbReference type="GO" id="GO:0016705">
    <property type="term" value="F:oxidoreductase activity, acting on paired donors, with incorporation or reduction of molecular oxygen"/>
    <property type="evidence" value="ECO:0007669"/>
    <property type="project" value="InterPro"/>
</dbReference>
<evidence type="ECO:0000313" key="5">
    <source>
        <dbReference type="EMBL" id="KAJ4822756.1"/>
    </source>
</evidence>
<dbReference type="Proteomes" id="UP001141552">
    <property type="component" value="Unassembled WGS sequence"/>
</dbReference>
<keyword evidence="6" id="KW-1185">Reference proteome</keyword>
<dbReference type="PANTHER" id="PTHR47955:SF18">
    <property type="entry name" value="CYTOCHROME P450 71A1-LIKE"/>
    <property type="match status" value="1"/>
</dbReference>
<dbReference type="GO" id="GO:0004497">
    <property type="term" value="F:monooxygenase activity"/>
    <property type="evidence" value="ECO:0007669"/>
    <property type="project" value="InterPro"/>
</dbReference>
<dbReference type="Pfam" id="PF00067">
    <property type="entry name" value="p450"/>
    <property type="match status" value="1"/>
</dbReference>
<keyword evidence="4" id="KW-1133">Transmembrane helix</keyword>
<feature type="transmembrane region" description="Helical" evidence="4">
    <location>
        <begin position="15"/>
        <end position="34"/>
    </location>
</feature>
<dbReference type="SUPFAM" id="SSF48264">
    <property type="entry name" value="Cytochrome P450"/>
    <property type="match status" value="1"/>
</dbReference>
<gene>
    <name evidence="5" type="ORF">Tsubulata_004144</name>
</gene>
<evidence type="ECO:0000256" key="3">
    <source>
        <dbReference type="ARBA" id="ARBA00023004"/>
    </source>
</evidence>
<name>A0A9Q0F350_9ROSI</name>
<keyword evidence="4" id="KW-0812">Transmembrane</keyword>
<dbReference type="AlphaFoldDB" id="A0A9Q0F350"/>